<gene>
    <name evidence="1" type="ORF">AVDCRST_MAG93-6339</name>
</gene>
<proteinExistence type="predicted"/>
<evidence type="ECO:0000313" key="1">
    <source>
        <dbReference type="EMBL" id="CAA9334077.1"/>
    </source>
</evidence>
<feature type="non-terminal residue" evidence="1">
    <location>
        <position position="1"/>
    </location>
</feature>
<name>A0A6J4LJL0_9CHLR</name>
<organism evidence="1">
    <name type="scientific">uncultured Chloroflexia bacterium</name>
    <dbReference type="NCBI Taxonomy" id="1672391"/>
    <lineage>
        <taxon>Bacteria</taxon>
        <taxon>Bacillati</taxon>
        <taxon>Chloroflexota</taxon>
        <taxon>Chloroflexia</taxon>
        <taxon>environmental samples</taxon>
    </lineage>
</organism>
<sequence length="37" mass="4364">DQRRPRPTQCPARHRRTNQPICRTPSGVCRFRSVRAC</sequence>
<feature type="non-terminal residue" evidence="1">
    <location>
        <position position="37"/>
    </location>
</feature>
<dbReference type="AlphaFoldDB" id="A0A6J4LJL0"/>
<protein>
    <submittedName>
        <fullName evidence="1">Uncharacterized protein</fullName>
    </submittedName>
</protein>
<reference evidence="1" key="1">
    <citation type="submission" date="2020-02" db="EMBL/GenBank/DDBJ databases">
        <authorList>
            <person name="Meier V. D."/>
        </authorList>
    </citation>
    <scope>NUCLEOTIDE SEQUENCE</scope>
    <source>
        <strain evidence="1">AVDCRST_MAG93</strain>
    </source>
</reference>
<dbReference type="EMBL" id="CADCTR010002135">
    <property type="protein sequence ID" value="CAA9334077.1"/>
    <property type="molecule type" value="Genomic_DNA"/>
</dbReference>
<accession>A0A6J4LJL0</accession>